<feature type="transmembrane region" description="Helical" evidence="2">
    <location>
        <begin position="7"/>
        <end position="28"/>
    </location>
</feature>
<keyword evidence="2" id="KW-0812">Transmembrane</keyword>
<keyword evidence="2" id="KW-1133">Transmembrane helix</keyword>
<evidence type="ECO:0000256" key="2">
    <source>
        <dbReference type="SAM" id="Phobius"/>
    </source>
</evidence>
<feature type="domain" description="Multidrug resistance protein MdtA-like C-terminal permuted SH3" evidence="4">
    <location>
        <begin position="311"/>
        <end position="367"/>
    </location>
</feature>
<evidence type="ECO:0000313" key="5">
    <source>
        <dbReference type="EMBL" id="GGO17321.1"/>
    </source>
</evidence>
<dbReference type="Proteomes" id="UP000602381">
    <property type="component" value="Unassembled WGS sequence"/>
</dbReference>
<protein>
    <submittedName>
        <fullName evidence="5">RND transporter</fullName>
    </submittedName>
</protein>
<dbReference type="Pfam" id="PF25954">
    <property type="entry name" value="Beta-barrel_RND_2"/>
    <property type="match status" value="1"/>
</dbReference>
<dbReference type="Gene3D" id="1.10.287.470">
    <property type="entry name" value="Helix hairpin bin"/>
    <property type="match status" value="1"/>
</dbReference>
<accession>A0ABQ2LGP0</accession>
<dbReference type="InterPro" id="IPR006143">
    <property type="entry name" value="RND_pump_MFP"/>
</dbReference>
<dbReference type="EMBL" id="BMOV01000015">
    <property type="protein sequence ID" value="GGO17321.1"/>
    <property type="molecule type" value="Genomic_DNA"/>
</dbReference>
<dbReference type="RefSeq" id="WP_188874134.1">
    <property type="nucleotide sequence ID" value="NZ_BMOV01000015.1"/>
</dbReference>
<dbReference type="Gene3D" id="2.40.420.20">
    <property type="match status" value="1"/>
</dbReference>
<dbReference type="Gene3D" id="2.40.50.100">
    <property type="match status" value="1"/>
</dbReference>
<evidence type="ECO:0000259" key="3">
    <source>
        <dbReference type="Pfam" id="PF25954"/>
    </source>
</evidence>
<reference evidence="6" key="1">
    <citation type="journal article" date="2019" name="Int. J. Syst. Evol. Microbiol.">
        <title>The Global Catalogue of Microorganisms (GCM) 10K type strain sequencing project: providing services to taxonomists for standard genome sequencing and annotation.</title>
        <authorList>
            <consortium name="The Broad Institute Genomics Platform"/>
            <consortium name="The Broad Institute Genome Sequencing Center for Infectious Disease"/>
            <person name="Wu L."/>
            <person name="Ma J."/>
        </authorList>
    </citation>
    <scope>NUCLEOTIDE SEQUENCE [LARGE SCALE GENOMIC DNA]</scope>
    <source>
        <strain evidence="6">JCM 17843</strain>
    </source>
</reference>
<dbReference type="PANTHER" id="PTHR30469:SF15">
    <property type="entry name" value="HLYD FAMILY OF SECRETION PROTEINS"/>
    <property type="match status" value="1"/>
</dbReference>
<dbReference type="Gene3D" id="2.40.30.170">
    <property type="match status" value="1"/>
</dbReference>
<evidence type="ECO:0000259" key="4">
    <source>
        <dbReference type="Pfam" id="PF25967"/>
    </source>
</evidence>
<dbReference type="SUPFAM" id="SSF111369">
    <property type="entry name" value="HlyD-like secretion proteins"/>
    <property type="match status" value="2"/>
</dbReference>
<dbReference type="InterPro" id="IPR058627">
    <property type="entry name" value="MdtA-like_C"/>
</dbReference>
<keyword evidence="6" id="KW-1185">Reference proteome</keyword>
<dbReference type="NCBIfam" id="TIGR01730">
    <property type="entry name" value="RND_mfp"/>
    <property type="match status" value="1"/>
</dbReference>
<proteinExistence type="inferred from homology"/>
<evidence type="ECO:0000313" key="6">
    <source>
        <dbReference type="Proteomes" id="UP000602381"/>
    </source>
</evidence>
<dbReference type="PANTHER" id="PTHR30469">
    <property type="entry name" value="MULTIDRUG RESISTANCE PROTEIN MDTA"/>
    <property type="match status" value="1"/>
</dbReference>
<comment type="similarity">
    <text evidence="1">Belongs to the membrane fusion protein (MFP) (TC 8.A.1) family.</text>
</comment>
<keyword evidence="2" id="KW-0472">Membrane</keyword>
<dbReference type="InterPro" id="IPR058792">
    <property type="entry name" value="Beta-barrel_RND_2"/>
</dbReference>
<gene>
    <name evidence="5" type="ORF">GCM10007972_27320</name>
</gene>
<sequence length="387" mass="42090">MRKRLFRYLLPLLGIGAVGAAVFLFKFIRPLPVEIARPAENVPVQVFGLGTVEARILSKIGFEVGAALVELNADHGDRVKEGDVLARLHSAEQEARVAKAKAGMVNAEAAVKMAEAAVGKARAVLAQKKQTNKRKQALVARQTVSVETAEEAQMEQDVAAAELAVAISDVDVAKAALEDARAQLDVEKVLLDHHVLRAPYDAIIVQRHKELGSVLSPGEALFTLVAPETVWALAYVDEARAGDLRVGQPAEVRLRSLPRQMFEGHVTRIGIESDRVSEERRVYIACDRCPSSFHLGEQAEIFITTGNLDKALLVPETAIENFDGTKGTVWTVKDGELRRREVALGHRTLDSRLEITDGLPEGTHVVTALRPGLRDGRAAKVQEGTQP</sequence>
<organism evidence="5 6">
    <name type="scientific">Iodidimonas muriae</name>
    <dbReference type="NCBI Taxonomy" id="261467"/>
    <lineage>
        <taxon>Bacteria</taxon>
        <taxon>Pseudomonadati</taxon>
        <taxon>Pseudomonadota</taxon>
        <taxon>Alphaproteobacteria</taxon>
        <taxon>Iodidimonadales</taxon>
        <taxon>Iodidimonadaceae</taxon>
        <taxon>Iodidimonas</taxon>
    </lineage>
</organism>
<feature type="domain" description="CusB-like beta-barrel" evidence="3">
    <location>
        <begin position="229"/>
        <end position="275"/>
    </location>
</feature>
<evidence type="ECO:0000256" key="1">
    <source>
        <dbReference type="ARBA" id="ARBA00009477"/>
    </source>
</evidence>
<name>A0ABQ2LGP0_9PROT</name>
<dbReference type="Pfam" id="PF25967">
    <property type="entry name" value="RND-MFP_C"/>
    <property type="match status" value="1"/>
</dbReference>
<comment type="caution">
    <text evidence="5">The sequence shown here is derived from an EMBL/GenBank/DDBJ whole genome shotgun (WGS) entry which is preliminary data.</text>
</comment>